<dbReference type="Gene3D" id="3.30.710.10">
    <property type="entry name" value="Potassium Channel Kv1.1, Chain A"/>
    <property type="match status" value="1"/>
</dbReference>
<evidence type="ECO:0000256" key="1">
    <source>
        <dbReference type="SAM" id="SignalP"/>
    </source>
</evidence>
<dbReference type="PANTHER" id="PTHR47843">
    <property type="entry name" value="BTB DOMAIN-CONTAINING PROTEIN-RELATED"/>
    <property type="match status" value="1"/>
</dbReference>
<proteinExistence type="predicted"/>
<evidence type="ECO:0000313" key="3">
    <source>
        <dbReference type="EMBL" id="CZT48944.1"/>
    </source>
</evidence>
<dbReference type="InterPro" id="IPR000210">
    <property type="entry name" value="BTB/POZ_dom"/>
</dbReference>
<dbReference type="PROSITE" id="PS50097">
    <property type="entry name" value="BTB"/>
    <property type="match status" value="1"/>
</dbReference>
<dbReference type="Proteomes" id="UP000177625">
    <property type="component" value="Unassembled WGS sequence"/>
</dbReference>
<accession>A0A1E1MIN7</accession>
<dbReference type="Pfam" id="PF00651">
    <property type="entry name" value="BTB"/>
    <property type="match status" value="1"/>
</dbReference>
<feature type="domain" description="BTB" evidence="2">
    <location>
        <begin position="565"/>
        <end position="612"/>
    </location>
</feature>
<dbReference type="Gene3D" id="3.20.20.80">
    <property type="entry name" value="Glycosidases"/>
    <property type="match status" value="1"/>
</dbReference>
<dbReference type="AlphaFoldDB" id="A0A1E1MIN7"/>
<dbReference type="EMBL" id="FJVC01000357">
    <property type="protein sequence ID" value="CZT48944.1"/>
    <property type="molecule type" value="Genomic_DNA"/>
</dbReference>
<feature type="signal peptide" evidence="1">
    <location>
        <begin position="1"/>
        <end position="19"/>
    </location>
</feature>
<dbReference type="InterPro" id="IPR017853">
    <property type="entry name" value="GH"/>
</dbReference>
<dbReference type="Pfam" id="PF11790">
    <property type="entry name" value="Glyco_hydro_cc"/>
    <property type="match status" value="1"/>
</dbReference>
<evidence type="ECO:0000313" key="4">
    <source>
        <dbReference type="Proteomes" id="UP000177625"/>
    </source>
</evidence>
<organism evidence="3 4">
    <name type="scientific">Rhynchosporium secalis</name>
    <name type="common">Barley scald fungus</name>
    <dbReference type="NCBI Taxonomy" id="38038"/>
    <lineage>
        <taxon>Eukaryota</taxon>
        <taxon>Fungi</taxon>
        <taxon>Dikarya</taxon>
        <taxon>Ascomycota</taxon>
        <taxon>Pezizomycotina</taxon>
        <taxon>Leotiomycetes</taxon>
        <taxon>Helotiales</taxon>
        <taxon>Ploettnerulaceae</taxon>
        <taxon>Rhynchosporium</taxon>
    </lineage>
</organism>
<reference evidence="4" key="1">
    <citation type="submission" date="2016-03" db="EMBL/GenBank/DDBJ databases">
        <authorList>
            <person name="Guldener U."/>
        </authorList>
    </citation>
    <scope>NUCLEOTIDE SEQUENCE [LARGE SCALE GENOMIC DNA]</scope>
</reference>
<keyword evidence="4" id="KW-1185">Reference proteome</keyword>
<name>A0A1E1MIN7_RHYSE</name>
<evidence type="ECO:0000259" key="2">
    <source>
        <dbReference type="PROSITE" id="PS50097"/>
    </source>
</evidence>
<keyword evidence="1" id="KW-0732">Signal</keyword>
<dbReference type="InterPro" id="IPR024655">
    <property type="entry name" value="Asl1_glyco_hydro_catalytic"/>
</dbReference>
<dbReference type="SUPFAM" id="SSF51445">
    <property type="entry name" value="(Trans)glycosidases"/>
    <property type="match status" value="1"/>
</dbReference>
<dbReference type="SUPFAM" id="SSF54695">
    <property type="entry name" value="POZ domain"/>
    <property type="match status" value="1"/>
</dbReference>
<dbReference type="InterPro" id="IPR011333">
    <property type="entry name" value="SKP1/BTB/POZ_sf"/>
</dbReference>
<gene>
    <name evidence="3" type="ORF">RSE6_09715</name>
</gene>
<sequence>MHFLSTVAGVVNIAICVCATPATEKRQLGTATVSLGQTSGAPSQLASGFIYGIPDNGSSVSTQIPDHFYTDIKFNYCRAGGAQLPEPSRGWIFGPEEFDNRFASALSNYRTSRKFGARFILLVHDLWGADSLQSSDTVFPGDNNDFTNYNAFLTRLISSLKANDMIEGLDLDIWNEPDVSNFWARSPEQWVQMWGNAYHRFRKELPGTIITGPSVATPPDRNMTWWDAFGSFITSNDSVPDIYTWHNLETSYDPVKTLPVLTQWREKYGLPDKPKVINEYAGPAEQIPSTGAWFISRLERYNIQGLRANWASAYELHDYLGNMLGKPGAGNATYEPSGTGYWSVGEWQVYKYYASSMTGERVATSGSADGIFDVYATRGGAANTVKILAGTRGTTGLYDITVTGLSAVGVSSGSVNIRTRRFDNNGKYGQAGAPVDLGVYGHIIANDQITFHVQPETASTAYAFDPDFLRHLPERTNDNRSPRLHKNYQRTLVCLGVDQFNSTVKPPSTAIMDLFDLPIDDSAAEKSKMPSREHVVEVKGVGSLTRSTGMVTTHVGTEKVAWLLHEAVLCNASNFFKDAFQSGFSETLTKTMHLVEDDPAVFEKFVDYVYANFPSSNYASGSSFAHSLEPEWEVPEEHLTTWYGLEIFAEKLGMSELKDLALESWRNYEENCKMDISLTYDLSSEEVKFIFENGDPDSEFRSHIVDVAVNRFMTWDFEDFESWGKLMGSNSLFAELVSRDIKDHIKQRPENSCGMLSCSAHGSKPVSVDGDVGESIDGDSASLPVGYVTQSTVE</sequence>
<dbReference type="CDD" id="cd18186">
    <property type="entry name" value="BTB_POZ_ZBTB_KLHL-like"/>
    <property type="match status" value="1"/>
</dbReference>
<feature type="chain" id="PRO_5009448341" description="BTB domain-containing protein" evidence="1">
    <location>
        <begin position="20"/>
        <end position="794"/>
    </location>
</feature>
<protein>
    <recommendedName>
        <fullName evidence="2">BTB domain-containing protein</fullName>
    </recommendedName>
</protein>